<dbReference type="AlphaFoldDB" id="A0A518EKP2"/>
<dbReference type="RefSeq" id="WP_145194118.1">
    <property type="nucleotide sequence ID" value="NZ_CP036434.1"/>
</dbReference>
<dbReference type="PANTHER" id="PTHR19353">
    <property type="entry name" value="FATTY ACID DESATURASE 2"/>
    <property type="match status" value="1"/>
</dbReference>
<accession>A0A518EKP2</accession>
<sequence>MQQTISHFENAAQKGRALRDETKAMIASVKAETRKFQQSHTGKATWQVINSVGSYVALWAIMYFTVQVSWLLTLPFALVAAGVLVRVFIISHDCGHSSFFQSERWNTIIGVITGLLTFTSYHHWRGEHAVHHGTCSNLDRRGTGDVWTMTVSEYKAASRWKKFGYRFVRNPIVLLVIAPLFLFLVLERFPRKNAPRKEVLATRWTNVALAAMVASMCWVFGTSTFLLLQLGIVSVAMGAGVWLFYVQHQFEDTYWAKNADWDFGVAALEGSSFCKLPKILQWFSGNIGFHHIHHLAPRVPNYHLESCHKAIEAVGAKAREVTLWEGIKALRLQLWDEATSQLISFRQARVAYF</sequence>
<dbReference type="EMBL" id="CP036434">
    <property type="protein sequence ID" value="QDV04665.1"/>
    <property type="molecule type" value="Genomic_DNA"/>
</dbReference>
<evidence type="ECO:0000313" key="4">
    <source>
        <dbReference type="Proteomes" id="UP000320390"/>
    </source>
</evidence>
<reference evidence="3 4" key="1">
    <citation type="submission" date="2019-02" db="EMBL/GenBank/DDBJ databases">
        <title>Deep-cultivation of Planctomycetes and their phenomic and genomic characterization uncovers novel biology.</title>
        <authorList>
            <person name="Wiegand S."/>
            <person name="Jogler M."/>
            <person name="Boedeker C."/>
            <person name="Pinto D."/>
            <person name="Vollmers J."/>
            <person name="Rivas-Marin E."/>
            <person name="Kohn T."/>
            <person name="Peeters S.H."/>
            <person name="Heuer A."/>
            <person name="Rast P."/>
            <person name="Oberbeckmann S."/>
            <person name="Bunk B."/>
            <person name="Jeske O."/>
            <person name="Meyerdierks A."/>
            <person name="Storesund J.E."/>
            <person name="Kallscheuer N."/>
            <person name="Luecker S."/>
            <person name="Lage O.M."/>
            <person name="Pohl T."/>
            <person name="Merkel B.J."/>
            <person name="Hornburger P."/>
            <person name="Mueller R.-W."/>
            <person name="Bruemmer F."/>
            <person name="Labrenz M."/>
            <person name="Spormann A.M."/>
            <person name="Op den Camp H."/>
            <person name="Overmann J."/>
            <person name="Amann R."/>
            <person name="Jetten M.S.M."/>
            <person name="Mascher T."/>
            <person name="Medema M.H."/>
            <person name="Devos D.P."/>
            <person name="Kaster A.-K."/>
            <person name="Ovreas L."/>
            <person name="Rohde M."/>
            <person name="Galperin M.Y."/>
            <person name="Jogler C."/>
        </authorList>
    </citation>
    <scope>NUCLEOTIDE SEQUENCE [LARGE SCALE GENOMIC DNA]</scope>
    <source>
        <strain evidence="3 4">Poly30</strain>
    </source>
</reference>
<dbReference type="GO" id="GO:0006629">
    <property type="term" value="P:lipid metabolic process"/>
    <property type="evidence" value="ECO:0007669"/>
    <property type="project" value="InterPro"/>
</dbReference>
<keyword evidence="1" id="KW-0812">Transmembrane</keyword>
<feature type="transmembrane region" description="Helical" evidence="1">
    <location>
        <begin position="201"/>
        <end position="221"/>
    </location>
</feature>
<feature type="transmembrane region" description="Helical" evidence="1">
    <location>
        <begin position="70"/>
        <end position="89"/>
    </location>
</feature>
<dbReference type="InterPro" id="IPR005804">
    <property type="entry name" value="FA_desaturase_dom"/>
</dbReference>
<evidence type="ECO:0000259" key="2">
    <source>
        <dbReference type="Pfam" id="PF00487"/>
    </source>
</evidence>
<dbReference type="GO" id="GO:0016020">
    <property type="term" value="C:membrane"/>
    <property type="evidence" value="ECO:0007669"/>
    <property type="project" value="TreeGrafter"/>
</dbReference>
<feature type="domain" description="Fatty acid desaturase" evidence="2">
    <location>
        <begin position="69"/>
        <end position="317"/>
    </location>
</feature>
<gene>
    <name evidence="3" type="primary">des</name>
    <name evidence="3" type="ORF">Poly30_01560</name>
</gene>
<dbReference type="CDD" id="cd03507">
    <property type="entry name" value="Delta12-FADS-like"/>
    <property type="match status" value="1"/>
</dbReference>
<dbReference type="Pfam" id="PF00487">
    <property type="entry name" value="FA_desaturase"/>
    <property type="match status" value="1"/>
</dbReference>
<keyword evidence="1" id="KW-0472">Membrane</keyword>
<keyword evidence="1" id="KW-1133">Transmembrane helix</keyword>
<name>A0A518EKP2_9BACT</name>
<feature type="transmembrane region" description="Helical" evidence="1">
    <location>
        <begin position="172"/>
        <end position="189"/>
    </location>
</feature>
<dbReference type="OrthoDB" id="9769653at2"/>
<organism evidence="3 4">
    <name type="scientific">Saltatorellus ferox</name>
    <dbReference type="NCBI Taxonomy" id="2528018"/>
    <lineage>
        <taxon>Bacteria</taxon>
        <taxon>Pseudomonadati</taxon>
        <taxon>Planctomycetota</taxon>
        <taxon>Planctomycetia</taxon>
        <taxon>Planctomycetia incertae sedis</taxon>
        <taxon>Saltatorellus</taxon>
    </lineage>
</organism>
<dbReference type="EC" id="1.14.19.-" evidence="3"/>
<evidence type="ECO:0000256" key="1">
    <source>
        <dbReference type="SAM" id="Phobius"/>
    </source>
</evidence>
<dbReference type="GO" id="GO:0016717">
    <property type="term" value="F:oxidoreductase activity, acting on paired donors, with oxidation of a pair of donors resulting in the reduction of molecular oxygen to two molecules of water"/>
    <property type="evidence" value="ECO:0007669"/>
    <property type="project" value="TreeGrafter"/>
</dbReference>
<protein>
    <submittedName>
        <fullName evidence="3">Fatty acid desaturase</fullName>
        <ecNumber evidence="3">1.14.19.-</ecNumber>
    </submittedName>
</protein>
<proteinExistence type="predicted"/>
<dbReference type="Proteomes" id="UP000320390">
    <property type="component" value="Chromosome"/>
</dbReference>
<dbReference type="InterPro" id="IPR012171">
    <property type="entry name" value="Fatty_acid_desaturase"/>
</dbReference>
<keyword evidence="3" id="KW-0560">Oxidoreductase</keyword>
<feature type="transmembrane region" description="Helical" evidence="1">
    <location>
        <begin position="227"/>
        <end position="246"/>
    </location>
</feature>
<evidence type="ECO:0000313" key="3">
    <source>
        <dbReference type="EMBL" id="QDV04665.1"/>
    </source>
</evidence>
<dbReference type="PANTHER" id="PTHR19353:SF73">
    <property type="entry name" value="FATTY ACID DESATURASE"/>
    <property type="match status" value="1"/>
</dbReference>
<keyword evidence="4" id="KW-1185">Reference proteome</keyword>